<dbReference type="Gene3D" id="1.10.10.10">
    <property type="entry name" value="Winged helix-like DNA-binding domain superfamily/Winged helix DNA-binding domain"/>
    <property type="match status" value="1"/>
</dbReference>
<evidence type="ECO:0000256" key="1">
    <source>
        <dbReference type="ARBA" id="ARBA00023015"/>
    </source>
</evidence>
<comment type="caution">
    <text evidence="6">The sequence shown here is derived from an EMBL/GenBank/DDBJ whole genome shotgun (WGS) entry which is preliminary data.</text>
</comment>
<dbReference type="InterPro" id="IPR036388">
    <property type="entry name" value="WH-like_DNA-bd_sf"/>
</dbReference>
<feature type="region of interest" description="Disordered" evidence="4">
    <location>
        <begin position="1"/>
        <end position="25"/>
    </location>
</feature>
<dbReference type="InterPro" id="IPR041617">
    <property type="entry name" value="TPR_MalT"/>
</dbReference>
<dbReference type="GO" id="GO:0006355">
    <property type="term" value="P:regulation of DNA-templated transcription"/>
    <property type="evidence" value="ECO:0007669"/>
    <property type="project" value="InterPro"/>
</dbReference>
<dbReference type="Pfam" id="PF00196">
    <property type="entry name" value="GerE"/>
    <property type="match status" value="1"/>
</dbReference>
<dbReference type="SUPFAM" id="SSF46894">
    <property type="entry name" value="C-terminal effector domain of the bipartite response regulators"/>
    <property type="match status" value="1"/>
</dbReference>
<keyword evidence="3" id="KW-0804">Transcription</keyword>
<evidence type="ECO:0000313" key="6">
    <source>
        <dbReference type="EMBL" id="MBE1611632.1"/>
    </source>
</evidence>
<evidence type="ECO:0000256" key="2">
    <source>
        <dbReference type="ARBA" id="ARBA00023125"/>
    </source>
</evidence>
<name>A0A927N4L8_9ACTN</name>
<dbReference type="SMART" id="SM00421">
    <property type="entry name" value="HTH_LUXR"/>
    <property type="match status" value="1"/>
</dbReference>
<sequence>MPTNSGVGSVRPSRPALVPQARRPVDPTRQGLLDAKVSIPEPAMPVLPRQRLFDVLTAAARRRVTLLNASAGSGKTMLLSSWLNCALPSRAAWVSFDRNDNEPKVFWSYVVESLRRACVEDGDPFSGLTGEDPGSERFPQTLLDAVAQLTAPVTLVLDQAHEITNWRLLTGLEVLIHHAPPTFRLVLSGRGQPALPLARLRVAGELADVGSADLACTPEETRDLLASFGIELGERDLARVWERTEGWMTGLRLAALWWGSQPAGRRDMAAFTGDEPLVADYLDDEILGAQSARTRRFLLLTPLVDRLNGDLADALTGEHDGAQTLDTLDRDNALVTSTGAHRSWYRYGPLLREFLSYRLRREMPEQIPELQRKAARWFAEQGLVVDAARSAVAARDWGLAAEILVRDGYRTFANGEGADLEPLLAMVPGDEVRGSAELAALCAHVRLGAADADGAEAFLRLAEADAPGPDREHRLLRRIRCAELRLRQSCLRGQVGPEEVALGHALLGESRDAGLAAACQADVGALAYWLGVAELWRGALPEARKVLEHALPRLAEGGLALWEGRTQAWLTLVNALEGRLDAAERALGSRPDGPPRDPEANGSPRAATEGSSGSGSLVLDLARAQVELERDRLDQAWTLLERHRQPGHVGDSADRADPPVAEMLGVFRARVLLYQGDVSAARAELAAAKDAAVRLRSQVEHAAALLEIEVLLQEGATARAEEVLTAARSSERCESVASHAVALGRVHLAAADPNAALAAVTPCLSGQTVRTRVVDTVGALLVAATAHRRLGAQAPAAEFLERALALAERDGLVRVFLDAGRGVRALLTVLIAPEGPHAGFRTALLHRFDVAPAASWKPPEQSVRLTASERAVLRYLPSHLTNEEIAQDLCLSVNTVKSHLRTLYRKLGVTSRREAIARALQLDLLR</sequence>
<organism evidence="6 7">
    <name type="scientific">Actinopolymorpha pittospori</name>
    <dbReference type="NCBI Taxonomy" id="648752"/>
    <lineage>
        <taxon>Bacteria</taxon>
        <taxon>Bacillati</taxon>
        <taxon>Actinomycetota</taxon>
        <taxon>Actinomycetes</taxon>
        <taxon>Propionibacteriales</taxon>
        <taxon>Actinopolymorphaceae</taxon>
        <taxon>Actinopolymorpha</taxon>
    </lineage>
</organism>
<dbReference type="InterPro" id="IPR059106">
    <property type="entry name" value="WHD_MalT"/>
</dbReference>
<feature type="region of interest" description="Disordered" evidence="4">
    <location>
        <begin position="585"/>
        <end position="614"/>
    </location>
</feature>
<dbReference type="GO" id="GO:0003677">
    <property type="term" value="F:DNA binding"/>
    <property type="evidence" value="ECO:0007669"/>
    <property type="project" value="UniProtKB-KW"/>
</dbReference>
<protein>
    <submittedName>
        <fullName evidence="6">LuxR family maltose regulon positive regulatory protein</fullName>
    </submittedName>
</protein>
<dbReference type="PROSITE" id="PS50043">
    <property type="entry name" value="HTH_LUXR_2"/>
    <property type="match status" value="1"/>
</dbReference>
<dbReference type="Pfam" id="PF25873">
    <property type="entry name" value="WHD_MalT"/>
    <property type="match status" value="1"/>
</dbReference>
<dbReference type="PANTHER" id="PTHR44688">
    <property type="entry name" value="DNA-BINDING TRANSCRIPTIONAL ACTIVATOR DEVR_DOSR"/>
    <property type="match status" value="1"/>
</dbReference>
<proteinExistence type="predicted"/>
<dbReference type="RefSeq" id="WP_192754810.1">
    <property type="nucleotide sequence ID" value="NZ_BAABJL010000176.1"/>
</dbReference>
<dbReference type="EMBL" id="JADBEM010000001">
    <property type="protein sequence ID" value="MBE1611632.1"/>
    <property type="molecule type" value="Genomic_DNA"/>
</dbReference>
<feature type="domain" description="HTH luxR-type" evidence="5">
    <location>
        <begin position="858"/>
        <end position="923"/>
    </location>
</feature>
<gene>
    <name evidence="6" type="ORF">HEB94_008480</name>
</gene>
<dbReference type="InterPro" id="IPR000792">
    <property type="entry name" value="Tscrpt_reg_LuxR_C"/>
</dbReference>
<dbReference type="PRINTS" id="PR00038">
    <property type="entry name" value="HTHLUXR"/>
</dbReference>
<dbReference type="Pfam" id="PF17874">
    <property type="entry name" value="TPR_MalT"/>
    <property type="match status" value="1"/>
</dbReference>
<accession>A0A927N4L8</accession>
<reference evidence="6" key="1">
    <citation type="submission" date="2020-10" db="EMBL/GenBank/DDBJ databases">
        <title>Sequencing the genomes of 1000 actinobacteria strains.</title>
        <authorList>
            <person name="Klenk H.-P."/>
        </authorList>
    </citation>
    <scope>NUCLEOTIDE SEQUENCE</scope>
    <source>
        <strain evidence="6">DSM 45354</strain>
    </source>
</reference>
<dbReference type="CDD" id="cd06170">
    <property type="entry name" value="LuxR_C_like"/>
    <property type="match status" value="1"/>
</dbReference>
<dbReference type="InterPro" id="IPR011990">
    <property type="entry name" value="TPR-like_helical_dom_sf"/>
</dbReference>
<dbReference type="Proteomes" id="UP000638648">
    <property type="component" value="Unassembled WGS sequence"/>
</dbReference>
<dbReference type="InterPro" id="IPR016032">
    <property type="entry name" value="Sig_transdc_resp-reg_C-effctor"/>
</dbReference>
<keyword evidence="7" id="KW-1185">Reference proteome</keyword>
<evidence type="ECO:0000256" key="4">
    <source>
        <dbReference type="SAM" id="MobiDB-lite"/>
    </source>
</evidence>
<dbReference type="AlphaFoldDB" id="A0A927N4L8"/>
<dbReference type="Gene3D" id="1.25.40.10">
    <property type="entry name" value="Tetratricopeptide repeat domain"/>
    <property type="match status" value="1"/>
</dbReference>
<evidence type="ECO:0000256" key="3">
    <source>
        <dbReference type="ARBA" id="ARBA00023163"/>
    </source>
</evidence>
<evidence type="ECO:0000259" key="5">
    <source>
        <dbReference type="PROSITE" id="PS50043"/>
    </source>
</evidence>
<evidence type="ECO:0000313" key="7">
    <source>
        <dbReference type="Proteomes" id="UP000638648"/>
    </source>
</evidence>
<keyword evidence="1" id="KW-0805">Transcription regulation</keyword>
<keyword evidence="2" id="KW-0238">DNA-binding</keyword>
<dbReference type="PANTHER" id="PTHR44688:SF16">
    <property type="entry name" value="DNA-BINDING TRANSCRIPTIONAL ACTIVATOR DEVR_DOSR"/>
    <property type="match status" value="1"/>
</dbReference>